<sequence length="57" mass="6503">MKIILIILSVLGLALTVIPSVLVFVQDISLQTHQNIMVFGMLLWFGTSPFWMKEQKL</sequence>
<feature type="transmembrane region" description="Helical" evidence="1">
    <location>
        <begin position="35"/>
        <end position="52"/>
    </location>
</feature>
<keyword evidence="1" id="KW-1133">Transmembrane helix</keyword>
<gene>
    <name evidence="2" type="ORF">J6I44_00240</name>
</gene>
<keyword evidence="1" id="KW-0472">Membrane</keyword>
<keyword evidence="3" id="KW-1185">Reference proteome</keyword>
<dbReference type="RefSeq" id="WP_265763916.1">
    <property type="nucleotide sequence ID" value="NZ_JAGGJA010000001.1"/>
</dbReference>
<accession>A0ABT3PHJ1</accession>
<protein>
    <submittedName>
        <fullName evidence="2">Uncharacterized protein</fullName>
    </submittedName>
</protein>
<dbReference type="EMBL" id="JAGGJA010000001">
    <property type="protein sequence ID" value="MCW9705253.1"/>
    <property type="molecule type" value="Genomic_DNA"/>
</dbReference>
<evidence type="ECO:0000256" key="1">
    <source>
        <dbReference type="SAM" id="Phobius"/>
    </source>
</evidence>
<organism evidence="2 3">
    <name type="scientific">Fodinibius salsisoli</name>
    <dbReference type="NCBI Taxonomy" id="2820877"/>
    <lineage>
        <taxon>Bacteria</taxon>
        <taxon>Pseudomonadati</taxon>
        <taxon>Balneolota</taxon>
        <taxon>Balneolia</taxon>
        <taxon>Balneolales</taxon>
        <taxon>Balneolaceae</taxon>
        <taxon>Fodinibius</taxon>
    </lineage>
</organism>
<reference evidence="2 3" key="1">
    <citation type="submission" date="2021-03" db="EMBL/GenBank/DDBJ databases">
        <title>Aliifodinibius sp. nov., a new bacterium isolated from saline soil.</title>
        <authorList>
            <person name="Galisteo C."/>
            <person name="De La Haba R."/>
            <person name="Sanchez-Porro C."/>
            <person name="Ventosa A."/>
        </authorList>
    </citation>
    <scope>NUCLEOTIDE SEQUENCE [LARGE SCALE GENOMIC DNA]</scope>
    <source>
        <strain evidence="2 3">1BSP15-2V2</strain>
    </source>
</reference>
<keyword evidence="1" id="KW-0812">Transmembrane</keyword>
<evidence type="ECO:0000313" key="3">
    <source>
        <dbReference type="Proteomes" id="UP001207918"/>
    </source>
</evidence>
<comment type="caution">
    <text evidence="2">The sequence shown here is derived from an EMBL/GenBank/DDBJ whole genome shotgun (WGS) entry which is preliminary data.</text>
</comment>
<proteinExistence type="predicted"/>
<name>A0ABT3PHJ1_9BACT</name>
<dbReference type="Proteomes" id="UP001207918">
    <property type="component" value="Unassembled WGS sequence"/>
</dbReference>
<evidence type="ECO:0000313" key="2">
    <source>
        <dbReference type="EMBL" id="MCW9705253.1"/>
    </source>
</evidence>